<keyword evidence="2" id="KW-1133">Transmembrane helix</keyword>
<evidence type="ECO:0000313" key="3">
    <source>
        <dbReference type="EMBL" id="SFZ78804.1"/>
    </source>
</evidence>
<keyword evidence="2" id="KW-0472">Membrane</keyword>
<dbReference type="STRING" id="1121279.SAMN02745887_03199"/>
<dbReference type="GO" id="GO:0015628">
    <property type="term" value="P:protein secretion by the type II secretion system"/>
    <property type="evidence" value="ECO:0007669"/>
    <property type="project" value="InterPro"/>
</dbReference>
<dbReference type="PANTHER" id="PTHR30093:SF47">
    <property type="entry name" value="TYPE IV PILUS NON-CORE MINOR PILIN PILE"/>
    <property type="match status" value="1"/>
</dbReference>
<dbReference type="AlphaFoldDB" id="A0A1K2HPQ9"/>
<feature type="transmembrane region" description="Helical" evidence="2">
    <location>
        <begin position="26"/>
        <end position="47"/>
    </location>
</feature>
<name>A0A1K2HPQ9_9NEIS</name>
<accession>A0A1K2HPQ9</accession>
<dbReference type="Pfam" id="PF07963">
    <property type="entry name" value="N_methyl"/>
    <property type="match status" value="1"/>
</dbReference>
<evidence type="ECO:0000256" key="1">
    <source>
        <dbReference type="ARBA" id="ARBA00022481"/>
    </source>
</evidence>
<dbReference type="NCBIfam" id="TIGR02532">
    <property type="entry name" value="IV_pilin_GFxxxE"/>
    <property type="match status" value="1"/>
</dbReference>
<dbReference type="GO" id="GO:0015627">
    <property type="term" value="C:type II protein secretion system complex"/>
    <property type="evidence" value="ECO:0007669"/>
    <property type="project" value="InterPro"/>
</dbReference>
<protein>
    <submittedName>
        <fullName evidence="3">General secretion pathway protein G</fullName>
    </submittedName>
</protein>
<organism evidence="3 4">
    <name type="scientific">Chitinimonas taiwanensis DSM 18899</name>
    <dbReference type="NCBI Taxonomy" id="1121279"/>
    <lineage>
        <taxon>Bacteria</taxon>
        <taxon>Pseudomonadati</taxon>
        <taxon>Pseudomonadota</taxon>
        <taxon>Betaproteobacteria</taxon>
        <taxon>Neisseriales</taxon>
        <taxon>Chitinibacteraceae</taxon>
        <taxon>Chitinimonas</taxon>
    </lineage>
</organism>
<keyword evidence="4" id="KW-1185">Reference proteome</keyword>
<dbReference type="InterPro" id="IPR045584">
    <property type="entry name" value="Pilin-like"/>
</dbReference>
<dbReference type="Gene3D" id="3.30.700.10">
    <property type="entry name" value="Glycoprotein, Type 4 Pilin"/>
    <property type="match status" value="1"/>
</dbReference>
<dbReference type="PANTHER" id="PTHR30093">
    <property type="entry name" value="GENERAL SECRETION PATHWAY PROTEIN G"/>
    <property type="match status" value="1"/>
</dbReference>
<keyword evidence="2" id="KW-0812">Transmembrane</keyword>
<dbReference type="EMBL" id="FPKR01000013">
    <property type="protein sequence ID" value="SFZ78804.1"/>
    <property type="molecule type" value="Genomic_DNA"/>
</dbReference>
<dbReference type="SUPFAM" id="SSF54523">
    <property type="entry name" value="Pili subunits"/>
    <property type="match status" value="1"/>
</dbReference>
<sequence>MCIRWRRGWASMASHTATGRSATRGFTLIELLVVLAIVSLLLTLAVPRYFHSLERAKESVLRENLQITRSAIDKFYADTGRYPASLDELVEKRYLRSLPLDPILESASSWTFSQADTEQGSGIYDLHSTAPGSTSEGQAYTAF</sequence>
<keyword evidence="1" id="KW-0488">Methylation</keyword>
<reference evidence="3 4" key="1">
    <citation type="submission" date="2016-11" db="EMBL/GenBank/DDBJ databases">
        <authorList>
            <person name="Jaros S."/>
            <person name="Januszkiewicz K."/>
            <person name="Wedrychowicz H."/>
        </authorList>
    </citation>
    <scope>NUCLEOTIDE SEQUENCE [LARGE SCALE GENOMIC DNA]</scope>
    <source>
        <strain evidence="3 4">DSM 18899</strain>
    </source>
</reference>
<evidence type="ECO:0000256" key="2">
    <source>
        <dbReference type="SAM" id="Phobius"/>
    </source>
</evidence>
<proteinExistence type="predicted"/>
<evidence type="ECO:0000313" key="4">
    <source>
        <dbReference type="Proteomes" id="UP000186513"/>
    </source>
</evidence>
<dbReference type="PROSITE" id="PS00409">
    <property type="entry name" value="PROKAR_NTER_METHYL"/>
    <property type="match status" value="1"/>
</dbReference>
<gene>
    <name evidence="3" type="ORF">SAMN02745887_03199</name>
</gene>
<dbReference type="InterPro" id="IPR000983">
    <property type="entry name" value="Bac_GSPG_pilin"/>
</dbReference>
<dbReference type="InterPro" id="IPR012902">
    <property type="entry name" value="N_methyl_site"/>
</dbReference>
<dbReference type="Proteomes" id="UP000186513">
    <property type="component" value="Unassembled WGS sequence"/>
</dbReference>
<dbReference type="PRINTS" id="PR00813">
    <property type="entry name" value="BCTERIALGSPG"/>
</dbReference>